<dbReference type="InterPro" id="IPR058548">
    <property type="entry name" value="MlaB-like_STAS"/>
</dbReference>
<evidence type="ECO:0000259" key="1">
    <source>
        <dbReference type="PROSITE" id="PS50801"/>
    </source>
</evidence>
<dbReference type="Gene3D" id="3.30.750.24">
    <property type="entry name" value="STAS domain"/>
    <property type="match status" value="1"/>
</dbReference>
<dbReference type="InterPro" id="IPR002645">
    <property type="entry name" value="STAS_dom"/>
</dbReference>
<reference evidence="2 3" key="1">
    <citation type="submission" date="2018-02" db="EMBL/GenBank/DDBJ databases">
        <title>Comparative genomes isolates from brazilian mangrove.</title>
        <authorList>
            <person name="Araujo J.E."/>
            <person name="Taketani R.G."/>
            <person name="Silva M.C.P."/>
            <person name="Loureco M.V."/>
            <person name="Andreote F.D."/>
        </authorList>
    </citation>
    <scope>NUCLEOTIDE SEQUENCE [LARGE SCALE GENOMIC DNA]</scope>
    <source>
        <strain evidence="2 3">HEX-2 MGV</strain>
    </source>
</reference>
<dbReference type="Proteomes" id="UP000240009">
    <property type="component" value="Unassembled WGS sequence"/>
</dbReference>
<dbReference type="InterPro" id="IPR036513">
    <property type="entry name" value="STAS_dom_sf"/>
</dbReference>
<evidence type="ECO:0000313" key="2">
    <source>
        <dbReference type="EMBL" id="PQO39324.1"/>
    </source>
</evidence>
<dbReference type="OrthoDB" id="289401at2"/>
<dbReference type="EMBL" id="PUIA01000016">
    <property type="protein sequence ID" value="PQO39324.1"/>
    <property type="molecule type" value="Genomic_DNA"/>
</dbReference>
<dbReference type="RefSeq" id="WP_105350704.1">
    <property type="nucleotide sequence ID" value="NZ_PUIA01000016.1"/>
</dbReference>
<dbReference type="PROSITE" id="PS50801">
    <property type="entry name" value="STAS"/>
    <property type="match status" value="1"/>
</dbReference>
<dbReference type="Pfam" id="PF13466">
    <property type="entry name" value="STAS_2"/>
    <property type="match status" value="1"/>
</dbReference>
<dbReference type="SUPFAM" id="SSF52091">
    <property type="entry name" value="SpoIIaa-like"/>
    <property type="match status" value="1"/>
</dbReference>
<proteinExistence type="predicted"/>
<dbReference type="CDD" id="cd07043">
    <property type="entry name" value="STAS_anti-anti-sigma_factors"/>
    <property type="match status" value="1"/>
</dbReference>
<gene>
    <name evidence="2" type="ORF">C5Y96_05575</name>
</gene>
<name>A0A2S8G5A0_9BACT</name>
<feature type="domain" description="STAS" evidence="1">
    <location>
        <begin position="46"/>
        <end position="92"/>
    </location>
</feature>
<evidence type="ECO:0000313" key="3">
    <source>
        <dbReference type="Proteomes" id="UP000240009"/>
    </source>
</evidence>
<dbReference type="AlphaFoldDB" id="A0A2S8G5A0"/>
<organism evidence="2 3">
    <name type="scientific">Blastopirellula marina</name>
    <dbReference type="NCBI Taxonomy" id="124"/>
    <lineage>
        <taxon>Bacteria</taxon>
        <taxon>Pseudomonadati</taxon>
        <taxon>Planctomycetota</taxon>
        <taxon>Planctomycetia</taxon>
        <taxon>Pirellulales</taxon>
        <taxon>Pirellulaceae</taxon>
        <taxon>Blastopirellula</taxon>
    </lineage>
</organism>
<protein>
    <recommendedName>
        <fullName evidence="1">STAS domain-containing protein</fullName>
    </recommendedName>
</protein>
<comment type="caution">
    <text evidence="2">The sequence shown here is derived from an EMBL/GenBank/DDBJ whole genome shotgun (WGS) entry which is preliminary data.</text>
</comment>
<sequence>MNLQILSTKDSHVHIAVSGRVSQDGIPRDKEPIASLLGPDAYTLTVLLDLKDAEVIDSSGIGWLLVCHKRFAEKGGRMVCYSAPPTVANVFKLMRMDLVFDSAANAVEAEKLAGVNAES</sequence>
<accession>A0A2S8G5A0</accession>